<keyword evidence="3" id="KW-1185">Reference proteome</keyword>
<keyword evidence="1" id="KW-1133">Transmembrane helix</keyword>
<keyword evidence="1" id="KW-0472">Membrane</keyword>
<feature type="transmembrane region" description="Helical" evidence="1">
    <location>
        <begin position="24"/>
        <end position="44"/>
    </location>
</feature>
<protein>
    <submittedName>
        <fullName evidence="2">Uncharacterized protein</fullName>
    </submittedName>
</protein>
<keyword evidence="1" id="KW-0812">Transmembrane</keyword>
<proteinExistence type="predicted"/>
<reference evidence="2" key="1">
    <citation type="submission" date="2022-10" db="EMBL/GenBank/DDBJ databases">
        <title>The WGS of Solirubrobacter ginsenosidimutans DSM 21036.</title>
        <authorList>
            <person name="Jiang Z."/>
        </authorList>
    </citation>
    <scope>NUCLEOTIDE SEQUENCE</scope>
    <source>
        <strain evidence="2">DSM 21036</strain>
    </source>
</reference>
<gene>
    <name evidence="2" type="ORF">OM076_03950</name>
</gene>
<dbReference type="EMBL" id="JAPDOD010000002">
    <property type="protein sequence ID" value="MDA0159406.1"/>
    <property type="molecule type" value="Genomic_DNA"/>
</dbReference>
<dbReference type="AlphaFoldDB" id="A0A9X3S0Q8"/>
<evidence type="ECO:0000313" key="3">
    <source>
        <dbReference type="Proteomes" id="UP001149140"/>
    </source>
</evidence>
<sequence length="48" mass="5233">MPILVLFALLAATRLDASYDVITTLIVIGFIPLVLDVIVFLTTLDLDT</sequence>
<name>A0A9X3S0Q8_9ACTN</name>
<comment type="caution">
    <text evidence="2">The sequence shown here is derived from an EMBL/GenBank/DDBJ whole genome shotgun (WGS) entry which is preliminary data.</text>
</comment>
<evidence type="ECO:0000256" key="1">
    <source>
        <dbReference type="SAM" id="Phobius"/>
    </source>
</evidence>
<organism evidence="2 3">
    <name type="scientific">Solirubrobacter ginsenosidimutans</name>
    <dbReference type="NCBI Taxonomy" id="490573"/>
    <lineage>
        <taxon>Bacteria</taxon>
        <taxon>Bacillati</taxon>
        <taxon>Actinomycetota</taxon>
        <taxon>Thermoleophilia</taxon>
        <taxon>Solirubrobacterales</taxon>
        <taxon>Solirubrobacteraceae</taxon>
        <taxon>Solirubrobacter</taxon>
    </lineage>
</organism>
<dbReference type="RefSeq" id="WP_270038100.1">
    <property type="nucleotide sequence ID" value="NZ_JAPDOD010000002.1"/>
</dbReference>
<accession>A0A9X3S0Q8</accession>
<dbReference type="Proteomes" id="UP001149140">
    <property type="component" value="Unassembled WGS sequence"/>
</dbReference>
<evidence type="ECO:0000313" key="2">
    <source>
        <dbReference type="EMBL" id="MDA0159406.1"/>
    </source>
</evidence>